<dbReference type="InterPro" id="IPR037523">
    <property type="entry name" value="VOC_core"/>
</dbReference>
<keyword evidence="4" id="KW-1185">Reference proteome</keyword>
<name>A0AAW1PFN0_9CHLO</name>
<protein>
    <recommendedName>
        <fullName evidence="2">VOC domain-containing protein</fullName>
    </recommendedName>
</protein>
<dbReference type="Gene3D" id="3.10.180.10">
    <property type="entry name" value="2,3-Dihydroxybiphenyl 1,2-Dioxygenase, domain 1"/>
    <property type="match status" value="1"/>
</dbReference>
<dbReference type="PANTHER" id="PTHR21366:SF14">
    <property type="entry name" value="GLYOXALASE DOMAIN-CONTAINING PROTEIN 5"/>
    <property type="match status" value="1"/>
</dbReference>
<comment type="similarity">
    <text evidence="1">Belongs to the glyoxalase I family.</text>
</comment>
<dbReference type="AlphaFoldDB" id="A0AAW1PFN0"/>
<evidence type="ECO:0000259" key="2">
    <source>
        <dbReference type="PROSITE" id="PS51819"/>
    </source>
</evidence>
<gene>
    <name evidence="3" type="ORF">WJX72_008029</name>
</gene>
<dbReference type="PANTHER" id="PTHR21366">
    <property type="entry name" value="GLYOXALASE FAMILY PROTEIN"/>
    <property type="match status" value="1"/>
</dbReference>
<reference evidence="3 4" key="1">
    <citation type="journal article" date="2024" name="Nat. Commun.">
        <title>Phylogenomics reveals the evolutionary origins of lichenization in chlorophyte algae.</title>
        <authorList>
            <person name="Puginier C."/>
            <person name="Libourel C."/>
            <person name="Otte J."/>
            <person name="Skaloud P."/>
            <person name="Haon M."/>
            <person name="Grisel S."/>
            <person name="Petersen M."/>
            <person name="Berrin J.G."/>
            <person name="Delaux P.M."/>
            <person name="Dal Grande F."/>
            <person name="Keller J."/>
        </authorList>
    </citation>
    <scope>NUCLEOTIDE SEQUENCE [LARGE SCALE GENOMIC DNA]</scope>
    <source>
        <strain evidence="3 4">SAG 2043</strain>
    </source>
</reference>
<dbReference type="Pfam" id="PF00903">
    <property type="entry name" value="Glyoxalase"/>
    <property type="match status" value="1"/>
</dbReference>
<dbReference type="PROSITE" id="PS51819">
    <property type="entry name" value="VOC"/>
    <property type="match status" value="1"/>
</dbReference>
<organism evidence="3 4">
    <name type="scientific">[Myrmecia] bisecta</name>
    <dbReference type="NCBI Taxonomy" id="41462"/>
    <lineage>
        <taxon>Eukaryota</taxon>
        <taxon>Viridiplantae</taxon>
        <taxon>Chlorophyta</taxon>
        <taxon>core chlorophytes</taxon>
        <taxon>Trebouxiophyceae</taxon>
        <taxon>Trebouxiales</taxon>
        <taxon>Trebouxiaceae</taxon>
        <taxon>Myrmecia</taxon>
    </lineage>
</organism>
<evidence type="ECO:0000256" key="1">
    <source>
        <dbReference type="ARBA" id="ARBA00010363"/>
    </source>
</evidence>
<sequence>MAGSPVQVVGIDHIVLRCTDPEAHCLWYQQILGLEPVRLEEWRQQKVPFPSARVSPSFLIDFFPISMGHDASTATQKPEHSNTKPGINFDHLCLEISGSSLEEACKRLEAHGVKVENQFDGKIVKRFGARGNATSIYIKDPDNYTVELRTYAPQ</sequence>
<dbReference type="SUPFAM" id="SSF54593">
    <property type="entry name" value="Glyoxalase/Bleomycin resistance protein/Dihydroxybiphenyl dioxygenase"/>
    <property type="match status" value="1"/>
</dbReference>
<evidence type="ECO:0000313" key="3">
    <source>
        <dbReference type="EMBL" id="KAK9806937.1"/>
    </source>
</evidence>
<dbReference type="InterPro" id="IPR050383">
    <property type="entry name" value="GlyoxalaseI/FosfomycinResist"/>
</dbReference>
<feature type="domain" description="VOC" evidence="2">
    <location>
        <begin position="10"/>
        <end position="151"/>
    </location>
</feature>
<evidence type="ECO:0000313" key="4">
    <source>
        <dbReference type="Proteomes" id="UP001489004"/>
    </source>
</evidence>
<dbReference type="Proteomes" id="UP001489004">
    <property type="component" value="Unassembled WGS sequence"/>
</dbReference>
<comment type="caution">
    <text evidence="3">The sequence shown here is derived from an EMBL/GenBank/DDBJ whole genome shotgun (WGS) entry which is preliminary data.</text>
</comment>
<dbReference type="InterPro" id="IPR029068">
    <property type="entry name" value="Glyas_Bleomycin-R_OHBP_Dase"/>
</dbReference>
<dbReference type="InterPro" id="IPR004360">
    <property type="entry name" value="Glyas_Fos-R_dOase_dom"/>
</dbReference>
<dbReference type="EMBL" id="JALJOR010000013">
    <property type="protein sequence ID" value="KAK9806937.1"/>
    <property type="molecule type" value="Genomic_DNA"/>
</dbReference>
<accession>A0AAW1PFN0</accession>
<proteinExistence type="inferred from homology"/>